<dbReference type="EMBL" id="QRHZ01000001">
    <property type="protein sequence ID" value="RHG20159.1"/>
    <property type="molecule type" value="Genomic_DNA"/>
</dbReference>
<dbReference type="AlphaFoldDB" id="A0A415HVZ6"/>
<accession>A0A415HVZ6</accession>
<dbReference type="SUPFAM" id="SSF56784">
    <property type="entry name" value="HAD-like"/>
    <property type="match status" value="1"/>
</dbReference>
<dbReference type="Proteomes" id="UP000284267">
    <property type="component" value="Unassembled WGS sequence"/>
</dbReference>
<feature type="active site" description="Nucleophile" evidence="2">
    <location>
        <position position="12"/>
    </location>
</feature>
<comment type="similarity">
    <text evidence="1">Belongs to the 5'(3')-deoxyribonucleotidase family.</text>
</comment>
<evidence type="ECO:0000256" key="1">
    <source>
        <dbReference type="ARBA" id="ARBA00009589"/>
    </source>
</evidence>
<dbReference type="InterPro" id="IPR023214">
    <property type="entry name" value="HAD_sf"/>
</dbReference>
<comment type="caution">
    <text evidence="4">The sequence shown here is derived from an EMBL/GenBank/DDBJ whole genome shotgun (WGS) entry which is preliminary data.</text>
</comment>
<reference evidence="5 6" key="1">
    <citation type="submission" date="2018-08" db="EMBL/GenBank/DDBJ databases">
        <title>A genome reference for cultivated species of the human gut microbiota.</title>
        <authorList>
            <person name="Zou Y."/>
            <person name="Xue W."/>
            <person name="Luo G."/>
        </authorList>
    </citation>
    <scope>NUCLEOTIDE SEQUENCE [LARGE SCALE GENOMIC DNA]</scope>
    <source>
        <strain evidence="4 6">AF39-4</strain>
        <strain evidence="3 5">AM22-9LB</strain>
    </source>
</reference>
<dbReference type="InterPro" id="IPR036412">
    <property type="entry name" value="HAD-like_sf"/>
</dbReference>
<dbReference type="RefSeq" id="WP_118197482.1">
    <property type="nucleotide sequence ID" value="NZ_CABJDZ010000001.1"/>
</dbReference>
<proteinExistence type="inferred from homology"/>
<dbReference type="EMBL" id="QROE01000001">
    <property type="protein sequence ID" value="RHK98372.1"/>
    <property type="molecule type" value="Genomic_DNA"/>
</dbReference>
<feature type="active site" description="Proton donor" evidence="2">
    <location>
        <position position="14"/>
    </location>
</feature>
<dbReference type="GO" id="GO:0009264">
    <property type="term" value="P:deoxyribonucleotide catabolic process"/>
    <property type="evidence" value="ECO:0007669"/>
    <property type="project" value="InterPro"/>
</dbReference>
<sequence length="187" mass="22381">MKRNDIKTIYCDLDGVVFDTIAAIVNLYNEDYKYYKDYKLVHWYDIESWNFEECICATYTDINNYFNQPRFFDELEYMPFADVVIPKLAEHYKIVFVSHGQQPNLVQKKELLRGIFPFAKFIGVNWNEYKDKSHIDMSDGIFIDDSAKNLITSNAEECICFGDEYEWNEKWNGKRISNWCDLEKYLL</sequence>
<evidence type="ECO:0000313" key="3">
    <source>
        <dbReference type="EMBL" id="RHG20159.1"/>
    </source>
</evidence>
<dbReference type="GO" id="GO:0008253">
    <property type="term" value="F:5'-nucleotidase activity"/>
    <property type="evidence" value="ECO:0007669"/>
    <property type="project" value="InterPro"/>
</dbReference>
<dbReference type="Gene3D" id="3.40.50.1000">
    <property type="entry name" value="HAD superfamily/HAD-like"/>
    <property type="match status" value="1"/>
</dbReference>
<protein>
    <submittedName>
        <fullName evidence="4">Uncharacterized protein</fullName>
    </submittedName>
</protein>
<evidence type="ECO:0000256" key="2">
    <source>
        <dbReference type="PIRSR" id="PIRSR610708-1"/>
    </source>
</evidence>
<evidence type="ECO:0000313" key="5">
    <source>
        <dbReference type="Proteomes" id="UP000284220"/>
    </source>
</evidence>
<dbReference type="Proteomes" id="UP000284220">
    <property type="component" value="Unassembled WGS sequence"/>
</dbReference>
<organism evidence="4 6">
    <name type="scientific">Blautia obeum</name>
    <dbReference type="NCBI Taxonomy" id="40520"/>
    <lineage>
        <taxon>Bacteria</taxon>
        <taxon>Bacillati</taxon>
        <taxon>Bacillota</taxon>
        <taxon>Clostridia</taxon>
        <taxon>Lachnospirales</taxon>
        <taxon>Lachnospiraceae</taxon>
        <taxon>Blautia</taxon>
    </lineage>
</organism>
<gene>
    <name evidence="4" type="ORF">DW040_03425</name>
    <name evidence="3" type="ORF">DW272_02835</name>
</gene>
<name>A0A415HVZ6_9FIRM</name>
<dbReference type="InterPro" id="IPR010708">
    <property type="entry name" value="5'(3')-deoxyribonucleotidase"/>
</dbReference>
<evidence type="ECO:0000313" key="4">
    <source>
        <dbReference type="EMBL" id="RHK98372.1"/>
    </source>
</evidence>
<evidence type="ECO:0000313" key="6">
    <source>
        <dbReference type="Proteomes" id="UP000284267"/>
    </source>
</evidence>
<dbReference type="Pfam" id="PF06941">
    <property type="entry name" value="NT5C"/>
    <property type="match status" value="1"/>
</dbReference>